<keyword evidence="2" id="KW-0479">Metal-binding</keyword>
<protein>
    <submittedName>
        <fullName evidence="4">Fumarylacetoacetate hydrolase family protein</fullName>
    </submittedName>
</protein>
<evidence type="ECO:0000256" key="1">
    <source>
        <dbReference type="ARBA" id="ARBA00010211"/>
    </source>
</evidence>
<keyword evidence="5" id="KW-1185">Reference proteome</keyword>
<dbReference type="InterPro" id="IPR051121">
    <property type="entry name" value="FAH"/>
</dbReference>
<comment type="similarity">
    <text evidence="1">Belongs to the FAH family.</text>
</comment>
<dbReference type="RefSeq" id="WP_188106151.1">
    <property type="nucleotide sequence ID" value="NZ_JAANIH010000054.1"/>
</dbReference>
<dbReference type="InterPro" id="IPR036663">
    <property type="entry name" value="Fumarylacetoacetase_C_sf"/>
</dbReference>
<comment type="caution">
    <text evidence="4">The sequence shown here is derived from an EMBL/GenBank/DDBJ whole genome shotgun (WGS) entry which is preliminary data.</text>
</comment>
<keyword evidence="4" id="KW-0378">Hydrolase</keyword>
<name>A0ABR7UJU3_9BRAD</name>
<dbReference type="EMBL" id="JAATTO010000100">
    <property type="protein sequence ID" value="MBC9984220.1"/>
    <property type="molecule type" value="Genomic_DNA"/>
</dbReference>
<dbReference type="InterPro" id="IPR011234">
    <property type="entry name" value="Fumarylacetoacetase-like_C"/>
</dbReference>
<evidence type="ECO:0000313" key="5">
    <source>
        <dbReference type="Proteomes" id="UP000639516"/>
    </source>
</evidence>
<sequence>MQQFARVLADEGAIPVVLRGNDHLDLRPVISDITPDVIAADALAKVDVARLSPVVGKFSYLAPIQGIRQIAATGFNYRKHIAEFHMKPPTEPEVFLKATSSLAGPFDPISRGPNQEVKLDWETELAIVIGRETKDITAADAAGHIFGYLCLNDISDRSTQVDAEGQQHLVRAKSRPTYCPIGPYLATGVDGMNLEMWTKLNGKFEQQGNTSDMLFDLHAMVAYFSQHMLLLPGDLIATGTPPGVGFGKNRYMSVGDVLECGIANLGEQRHEIVP</sequence>
<organism evidence="4 5">
    <name type="scientific">Bradyrhizobium campsiandrae</name>
    <dbReference type="NCBI Taxonomy" id="1729892"/>
    <lineage>
        <taxon>Bacteria</taxon>
        <taxon>Pseudomonadati</taxon>
        <taxon>Pseudomonadota</taxon>
        <taxon>Alphaproteobacteria</taxon>
        <taxon>Hyphomicrobiales</taxon>
        <taxon>Nitrobacteraceae</taxon>
        <taxon>Bradyrhizobium</taxon>
    </lineage>
</organism>
<dbReference type="GO" id="GO:0016787">
    <property type="term" value="F:hydrolase activity"/>
    <property type="evidence" value="ECO:0007669"/>
    <property type="project" value="UniProtKB-KW"/>
</dbReference>
<dbReference type="Proteomes" id="UP000639516">
    <property type="component" value="Unassembled WGS sequence"/>
</dbReference>
<gene>
    <name evidence="4" type="ORF">HA482_39195</name>
</gene>
<dbReference type="SUPFAM" id="SSF56529">
    <property type="entry name" value="FAH"/>
    <property type="match status" value="1"/>
</dbReference>
<reference evidence="4 5" key="1">
    <citation type="journal article" date="2020" name="Arch. Microbiol.">
        <title>Bradyrhizobium campsiandrae sp. nov., a nitrogen-fixing bacterial strain isolated from a native leguminous tree from the Amazon adapted to flooded conditions.</title>
        <authorList>
            <person name="Cabral Michel D."/>
            <person name="Martins da Costa E."/>
            <person name="Azarias Guimaraes A."/>
            <person name="Soares de Carvalho T."/>
            <person name="Santos de Castro Caputo P."/>
            <person name="Willems A."/>
            <person name="de Souza Moreira F.M."/>
        </authorList>
    </citation>
    <scope>NUCLEOTIDE SEQUENCE [LARGE SCALE GENOMIC DNA]</scope>
    <source>
        <strain evidence="5">INPA 384B</strain>
    </source>
</reference>
<proteinExistence type="inferred from homology"/>
<dbReference type="PANTHER" id="PTHR42796:SF4">
    <property type="entry name" value="FUMARYLACETOACETATE HYDROLASE DOMAIN-CONTAINING PROTEIN 2A"/>
    <property type="match status" value="1"/>
</dbReference>
<evidence type="ECO:0000256" key="2">
    <source>
        <dbReference type="ARBA" id="ARBA00022723"/>
    </source>
</evidence>
<dbReference type="PANTHER" id="PTHR42796">
    <property type="entry name" value="FUMARYLACETOACETATE HYDROLASE DOMAIN-CONTAINING PROTEIN 2A-RELATED"/>
    <property type="match status" value="1"/>
</dbReference>
<dbReference type="Gene3D" id="3.90.850.10">
    <property type="entry name" value="Fumarylacetoacetase-like, C-terminal domain"/>
    <property type="match status" value="1"/>
</dbReference>
<accession>A0ABR7UJU3</accession>
<evidence type="ECO:0000313" key="4">
    <source>
        <dbReference type="EMBL" id="MBC9984220.1"/>
    </source>
</evidence>
<evidence type="ECO:0000259" key="3">
    <source>
        <dbReference type="Pfam" id="PF01557"/>
    </source>
</evidence>
<feature type="domain" description="Fumarylacetoacetase-like C-terminal" evidence="3">
    <location>
        <begin position="70"/>
        <end position="272"/>
    </location>
</feature>
<dbReference type="Pfam" id="PF01557">
    <property type="entry name" value="FAA_hydrolase"/>
    <property type="match status" value="1"/>
</dbReference>